<name>A0A8J8G484_9FLAO</name>
<keyword evidence="2" id="KW-1185">Reference proteome</keyword>
<gene>
    <name evidence="1" type="ORF">HNQ03_000034</name>
</gene>
<evidence type="ECO:0000313" key="1">
    <source>
        <dbReference type="EMBL" id="NRS90969.1"/>
    </source>
</evidence>
<dbReference type="AlphaFoldDB" id="A0A8J8G484"/>
<dbReference type="EMBL" id="JABSNO010000001">
    <property type="protein sequence ID" value="NRS90969.1"/>
    <property type="molecule type" value="Genomic_DNA"/>
</dbReference>
<protein>
    <submittedName>
        <fullName evidence="1">GLPGLI family protein</fullName>
    </submittedName>
</protein>
<dbReference type="NCBIfam" id="TIGR01200">
    <property type="entry name" value="GLPGLI"/>
    <property type="match status" value="1"/>
</dbReference>
<dbReference type="Proteomes" id="UP000610746">
    <property type="component" value="Unassembled WGS sequence"/>
</dbReference>
<dbReference type="RefSeq" id="WP_173777614.1">
    <property type="nucleotide sequence ID" value="NZ_JABSNO010000001.1"/>
</dbReference>
<sequence length="277" mass="33152">MLKINFFIFLLFGFLSSAQTQRFVYELQFKLDSTSANYEKINMVLDINPEEVKFYEYDLLRMDSINKANDNFGYQTWGFQNIVTRERNTFKNRNYEMLEEVFAYKSDDPMKWKLTNETKTIDKYQLQKATTNFGGRFWTAWFCKDIPYNEGPYKFRGLPGLIFEIQDSKGQYIYSMVESKTFAETFDTKGFIENYGGEKPLEVNFKTFQKKKLEDYNDPFKEFRLEFDDNPNSSYSYNNIKITSKDQLKSLEKQDQENVRRENNPIEIDKVIHYPVK</sequence>
<dbReference type="InterPro" id="IPR005901">
    <property type="entry name" value="GLPGLI"/>
</dbReference>
<evidence type="ECO:0000313" key="2">
    <source>
        <dbReference type="Proteomes" id="UP000610746"/>
    </source>
</evidence>
<organism evidence="1 2">
    <name type="scientific">Frigoriflavimonas asaccharolytica</name>
    <dbReference type="NCBI Taxonomy" id="2735899"/>
    <lineage>
        <taxon>Bacteria</taxon>
        <taxon>Pseudomonadati</taxon>
        <taxon>Bacteroidota</taxon>
        <taxon>Flavobacteriia</taxon>
        <taxon>Flavobacteriales</taxon>
        <taxon>Weeksellaceae</taxon>
        <taxon>Frigoriflavimonas</taxon>
    </lineage>
</organism>
<dbReference type="Pfam" id="PF09697">
    <property type="entry name" value="Porph_ging"/>
    <property type="match status" value="1"/>
</dbReference>
<reference evidence="1" key="1">
    <citation type="submission" date="2020-05" db="EMBL/GenBank/DDBJ databases">
        <title>Genomic Encyclopedia of Type Strains, Phase IV (KMG-V): Genome sequencing to study the core and pangenomes of soil and plant-associated prokaryotes.</title>
        <authorList>
            <person name="Whitman W."/>
        </authorList>
    </citation>
    <scope>NUCLEOTIDE SEQUENCE</scope>
    <source>
        <strain evidence="1">16F</strain>
    </source>
</reference>
<comment type="caution">
    <text evidence="1">The sequence shown here is derived from an EMBL/GenBank/DDBJ whole genome shotgun (WGS) entry which is preliminary data.</text>
</comment>
<proteinExistence type="predicted"/>
<accession>A0A8J8G484</accession>